<reference evidence="4 5" key="1">
    <citation type="submission" date="2013-05" db="EMBL/GenBank/DDBJ databases">
        <title>Drechslerella stenobrocha genome reveals carnivorous origination and mechanical trapping mechanism of predatory fungi.</title>
        <authorList>
            <person name="Liu X."/>
            <person name="Zhang W."/>
            <person name="Liu K."/>
        </authorList>
    </citation>
    <scope>NUCLEOTIDE SEQUENCE [LARGE SCALE GENOMIC DNA]</scope>
    <source>
        <strain evidence="4 5">248</strain>
    </source>
</reference>
<dbReference type="InterPro" id="IPR019405">
    <property type="entry name" value="Lactonase_7-beta_prop"/>
</dbReference>
<feature type="region of interest" description="Disordered" evidence="3">
    <location>
        <begin position="506"/>
        <end position="611"/>
    </location>
</feature>
<evidence type="ECO:0000313" key="5">
    <source>
        <dbReference type="Proteomes" id="UP000024837"/>
    </source>
</evidence>
<gene>
    <name evidence="4" type="ORF">DRE_06489</name>
</gene>
<dbReference type="Gene3D" id="2.130.10.10">
    <property type="entry name" value="YVTN repeat-like/Quinoprotein amine dehydrogenase"/>
    <property type="match status" value="1"/>
</dbReference>
<feature type="coiled-coil region" evidence="2">
    <location>
        <begin position="873"/>
        <end position="900"/>
    </location>
</feature>
<dbReference type="HOGENOM" id="CLU_287701_0_0_1"/>
<sequence length="1070" mass="118939">MSPQQIFVGGYDHAIDSFIFDEAAGTLTKTHSTLESSPGPSWQYIVPEHRLLFSGCEGPEGGIGFLDSYRIGDDGSLTKVDRKECVQGCVSMAMGKNGFLVTASYDASGVNTYYTKETGEIVPLQTLRFVLPEGQAEHPDIDPVRQDAAHPHEARIDPTGRFLLIPDLGSDYLRIFTITYGEKGEDTLIAEVEPLKNVTRAGPRHCHFDSTGKFMYLVEELASMVRVYQVEYTGPRGIEFTPIQRISSLGLGIGPADTRVQRLKAAEVVISPDDKHLYISNRYDSSIPDGTDSIAHFLVNTDDGTLTFVELTSAGGINPRHFRLSPDGSWIQQAFQKIITEKERKACRSDEDRRDLLWSKRVMIESARLGKPFVTTYSIGRRLWEKGYLFNPPPEAELKEALFADCGVGLHQIDSEAPVWLAVEIKKLQAAQAERDTIEPENDTAAFRTGDVVITEGPFAAAIKATATKAKERDTIEPENDTAAFRTGDVVITEGPFAAAIKATATKAKGNTSVEQRGPAPKEDKAKEDKAKEEKAKEDKAREAKAKEAKTKEEKMKEDKAREDKAKEDKAKEDKAKEDRAKEDKAKEDKAKEDKIKEGKAKEDTSGGEDLVRYPEVGQQLLTASDKAAGSNLGAELDTGDSIPDPSIPEDSIRISEALAKLADDNLPGEITMKILKQIQTDEPSDVAQKMTKLKWQSRVLKEEDIRPDLKPVIYPNQASYTVLSEATALLEEACYKFVAKITPTVVTWPNFDCPEAQEYKKWIDLIHRLSRQLRTSGKNILPPRFGELSSYGYVIRNVAAHRHQLNAVQLRALLRLARQWVDLLEVEGTSEKFERLQKAAEELQDSLENALKPVSAEVMQRLEKIQSRWSDVKGLEDQIMDIQRKIDRQKVEVGNEEEAIREILKKGQVIRSEQGRAFNKEEFVRYVHATPVEIPVAEARKHKTAVGAPPAPKPGPGKPTPITEISVEETKSILAAEGSRFTETDKKHLALDNQGGLVSFSKGTLLDIPESKDDPPKPTQEPVVQLASQKPPSKKVKATSQGSNLPRNPDVEAVRKEGSKWYNPLSWFR</sequence>
<feature type="compositionally biased region" description="Pro residues" evidence="3">
    <location>
        <begin position="950"/>
        <end position="960"/>
    </location>
</feature>
<dbReference type="OrthoDB" id="9972196at2759"/>
<dbReference type="AlphaFoldDB" id="W7HL55"/>
<keyword evidence="5" id="KW-1185">Reference proteome</keyword>
<dbReference type="PANTHER" id="PTHR30344:SF1">
    <property type="entry name" value="6-PHOSPHOGLUCONOLACTONASE"/>
    <property type="match status" value="1"/>
</dbReference>
<dbReference type="Proteomes" id="UP000024837">
    <property type="component" value="Unassembled WGS sequence"/>
</dbReference>
<dbReference type="EMBL" id="KI966435">
    <property type="protein sequence ID" value="EWC44711.1"/>
    <property type="molecule type" value="Genomic_DNA"/>
</dbReference>
<feature type="compositionally biased region" description="Basic and acidic residues" evidence="3">
    <location>
        <begin position="520"/>
        <end position="611"/>
    </location>
</feature>
<evidence type="ECO:0000256" key="1">
    <source>
        <dbReference type="ARBA" id="ARBA00005564"/>
    </source>
</evidence>
<proteinExistence type="inferred from homology"/>
<feature type="region of interest" description="Disordered" evidence="3">
    <location>
        <begin position="944"/>
        <end position="964"/>
    </location>
</feature>
<dbReference type="PANTHER" id="PTHR30344">
    <property type="entry name" value="6-PHOSPHOGLUCONOLACTONASE-RELATED"/>
    <property type="match status" value="1"/>
</dbReference>
<evidence type="ECO:0000256" key="3">
    <source>
        <dbReference type="SAM" id="MobiDB-lite"/>
    </source>
</evidence>
<dbReference type="Pfam" id="PF10282">
    <property type="entry name" value="Lactonase"/>
    <property type="match status" value="1"/>
</dbReference>
<dbReference type="InterPro" id="IPR011045">
    <property type="entry name" value="N2O_reductase_N"/>
</dbReference>
<evidence type="ECO:0000256" key="2">
    <source>
        <dbReference type="SAM" id="Coils"/>
    </source>
</evidence>
<name>W7HL55_9PEZI</name>
<protein>
    <submittedName>
        <fullName evidence="4">Uncharacterized protein</fullName>
    </submittedName>
</protein>
<dbReference type="InterPro" id="IPR050282">
    <property type="entry name" value="Cycloisomerase_2"/>
</dbReference>
<keyword evidence="2" id="KW-0175">Coiled coil</keyword>
<feature type="region of interest" description="Disordered" evidence="3">
    <location>
        <begin position="1007"/>
        <end position="1057"/>
    </location>
</feature>
<dbReference type="SUPFAM" id="SSF50974">
    <property type="entry name" value="Nitrous oxide reductase, N-terminal domain"/>
    <property type="match status" value="1"/>
</dbReference>
<accession>W7HL55</accession>
<organism evidence="4 5">
    <name type="scientific">Drechslerella stenobrocha 248</name>
    <dbReference type="NCBI Taxonomy" id="1043628"/>
    <lineage>
        <taxon>Eukaryota</taxon>
        <taxon>Fungi</taxon>
        <taxon>Dikarya</taxon>
        <taxon>Ascomycota</taxon>
        <taxon>Pezizomycotina</taxon>
        <taxon>Orbiliomycetes</taxon>
        <taxon>Orbiliales</taxon>
        <taxon>Orbiliaceae</taxon>
        <taxon>Drechslerella</taxon>
    </lineage>
</organism>
<evidence type="ECO:0000313" key="4">
    <source>
        <dbReference type="EMBL" id="EWC44711.1"/>
    </source>
</evidence>
<dbReference type="InterPro" id="IPR015943">
    <property type="entry name" value="WD40/YVTN_repeat-like_dom_sf"/>
</dbReference>
<dbReference type="GO" id="GO:0017057">
    <property type="term" value="F:6-phosphogluconolactonase activity"/>
    <property type="evidence" value="ECO:0007669"/>
    <property type="project" value="TreeGrafter"/>
</dbReference>
<comment type="similarity">
    <text evidence="1">Belongs to the cycloisomerase 2 family.</text>
</comment>